<name>A0AAV7M7U6_PLEWA</name>
<comment type="caution">
    <text evidence="1">The sequence shown here is derived from an EMBL/GenBank/DDBJ whole genome shotgun (WGS) entry which is preliminary data.</text>
</comment>
<gene>
    <name evidence="1" type="ORF">NDU88_004691</name>
</gene>
<proteinExistence type="predicted"/>
<sequence>MIRGPQEVLERCVTGGQSESPHLNPVLSEIMAAIHDLKGSLDPRLDAVVIDVGFLGLTFKKSPTKF</sequence>
<accession>A0AAV7M7U6</accession>
<keyword evidence="2" id="KW-1185">Reference proteome</keyword>
<dbReference type="AlphaFoldDB" id="A0AAV7M7U6"/>
<organism evidence="1 2">
    <name type="scientific">Pleurodeles waltl</name>
    <name type="common">Iberian ribbed newt</name>
    <dbReference type="NCBI Taxonomy" id="8319"/>
    <lineage>
        <taxon>Eukaryota</taxon>
        <taxon>Metazoa</taxon>
        <taxon>Chordata</taxon>
        <taxon>Craniata</taxon>
        <taxon>Vertebrata</taxon>
        <taxon>Euteleostomi</taxon>
        <taxon>Amphibia</taxon>
        <taxon>Batrachia</taxon>
        <taxon>Caudata</taxon>
        <taxon>Salamandroidea</taxon>
        <taxon>Salamandridae</taxon>
        <taxon>Pleurodelinae</taxon>
        <taxon>Pleurodeles</taxon>
    </lineage>
</organism>
<dbReference type="EMBL" id="JANPWB010000014">
    <property type="protein sequence ID" value="KAJ1099592.1"/>
    <property type="molecule type" value="Genomic_DNA"/>
</dbReference>
<evidence type="ECO:0000313" key="2">
    <source>
        <dbReference type="Proteomes" id="UP001066276"/>
    </source>
</evidence>
<reference evidence="1" key="1">
    <citation type="journal article" date="2022" name="bioRxiv">
        <title>Sequencing and chromosome-scale assembly of the giantPleurodeles waltlgenome.</title>
        <authorList>
            <person name="Brown T."/>
            <person name="Elewa A."/>
            <person name="Iarovenko S."/>
            <person name="Subramanian E."/>
            <person name="Araus A.J."/>
            <person name="Petzold A."/>
            <person name="Susuki M."/>
            <person name="Suzuki K.-i.T."/>
            <person name="Hayashi T."/>
            <person name="Toyoda A."/>
            <person name="Oliveira C."/>
            <person name="Osipova E."/>
            <person name="Leigh N.D."/>
            <person name="Simon A."/>
            <person name="Yun M.H."/>
        </authorList>
    </citation>
    <scope>NUCLEOTIDE SEQUENCE</scope>
    <source>
        <strain evidence="1">20211129_DDA</strain>
        <tissue evidence="1">Liver</tissue>
    </source>
</reference>
<protein>
    <submittedName>
        <fullName evidence="1">Uncharacterized protein</fullName>
    </submittedName>
</protein>
<evidence type="ECO:0000313" key="1">
    <source>
        <dbReference type="EMBL" id="KAJ1099592.1"/>
    </source>
</evidence>
<dbReference type="Proteomes" id="UP001066276">
    <property type="component" value="Chromosome 10"/>
</dbReference>